<reference evidence="1 2" key="1">
    <citation type="submission" date="2021-06" db="EMBL/GenBank/DDBJ databases">
        <title>Caerostris extrusa draft genome.</title>
        <authorList>
            <person name="Kono N."/>
            <person name="Arakawa K."/>
        </authorList>
    </citation>
    <scope>NUCLEOTIDE SEQUENCE [LARGE SCALE GENOMIC DNA]</scope>
</reference>
<sequence>MYIQNKSARVVHMSEVMLFFIGGEHAPSKTTSEDWFKRFRSSDFDEDAPDDELLKTSQTVNGHRYRQQLINKNYALLSQNDTAARQRHRTSIVQDTIKNGIMLQTF</sequence>
<dbReference type="EMBL" id="BPLR01002703">
    <property type="protein sequence ID" value="GIX76946.1"/>
    <property type="molecule type" value="Genomic_DNA"/>
</dbReference>
<evidence type="ECO:0000313" key="1">
    <source>
        <dbReference type="EMBL" id="GIX76946.1"/>
    </source>
</evidence>
<name>A0AAV4MZW9_CAEEX</name>
<accession>A0AAV4MZW9</accession>
<organism evidence="1 2">
    <name type="scientific">Caerostris extrusa</name>
    <name type="common">Bark spider</name>
    <name type="synonym">Caerostris bankana</name>
    <dbReference type="NCBI Taxonomy" id="172846"/>
    <lineage>
        <taxon>Eukaryota</taxon>
        <taxon>Metazoa</taxon>
        <taxon>Ecdysozoa</taxon>
        <taxon>Arthropoda</taxon>
        <taxon>Chelicerata</taxon>
        <taxon>Arachnida</taxon>
        <taxon>Araneae</taxon>
        <taxon>Araneomorphae</taxon>
        <taxon>Entelegynae</taxon>
        <taxon>Araneoidea</taxon>
        <taxon>Araneidae</taxon>
        <taxon>Caerostris</taxon>
    </lineage>
</organism>
<dbReference type="AlphaFoldDB" id="A0AAV4MZW9"/>
<proteinExistence type="predicted"/>
<gene>
    <name evidence="1" type="ORF">CEXT_544561</name>
</gene>
<protein>
    <recommendedName>
        <fullName evidence="3">Transposase</fullName>
    </recommendedName>
</protein>
<evidence type="ECO:0008006" key="3">
    <source>
        <dbReference type="Google" id="ProtNLM"/>
    </source>
</evidence>
<keyword evidence="2" id="KW-1185">Reference proteome</keyword>
<dbReference type="Proteomes" id="UP001054945">
    <property type="component" value="Unassembled WGS sequence"/>
</dbReference>
<comment type="caution">
    <text evidence="1">The sequence shown here is derived from an EMBL/GenBank/DDBJ whole genome shotgun (WGS) entry which is preliminary data.</text>
</comment>
<evidence type="ECO:0000313" key="2">
    <source>
        <dbReference type="Proteomes" id="UP001054945"/>
    </source>
</evidence>